<name>A0A9W6RJ71_9ACTN</name>
<evidence type="ECO:0000313" key="1">
    <source>
        <dbReference type="EMBL" id="GLY77081.1"/>
    </source>
</evidence>
<organism evidence="1 2">
    <name type="scientific">Actinoallomurus iriomotensis</name>
    <dbReference type="NCBI Taxonomy" id="478107"/>
    <lineage>
        <taxon>Bacteria</taxon>
        <taxon>Bacillati</taxon>
        <taxon>Actinomycetota</taxon>
        <taxon>Actinomycetes</taxon>
        <taxon>Streptosporangiales</taxon>
        <taxon>Thermomonosporaceae</taxon>
        <taxon>Actinoallomurus</taxon>
    </lineage>
</organism>
<accession>A0A9W6RJ71</accession>
<evidence type="ECO:0000313" key="2">
    <source>
        <dbReference type="Proteomes" id="UP001165135"/>
    </source>
</evidence>
<dbReference type="EMBL" id="BSTJ01000006">
    <property type="protein sequence ID" value="GLY77081.1"/>
    <property type="molecule type" value="Genomic_DNA"/>
</dbReference>
<reference evidence="1" key="1">
    <citation type="submission" date="2023-03" db="EMBL/GenBank/DDBJ databases">
        <title>Actinoallomurus iriomotensis NBRC 103681.</title>
        <authorList>
            <person name="Ichikawa N."/>
            <person name="Sato H."/>
            <person name="Tonouchi N."/>
        </authorList>
    </citation>
    <scope>NUCLEOTIDE SEQUENCE</scope>
    <source>
        <strain evidence="1">NBRC 103681</strain>
    </source>
</reference>
<comment type="caution">
    <text evidence="1">The sequence shown here is derived from an EMBL/GenBank/DDBJ whole genome shotgun (WGS) entry which is preliminary data.</text>
</comment>
<dbReference type="Proteomes" id="UP001165135">
    <property type="component" value="Unassembled WGS sequence"/>
</dbReference>
<sequence>MYARHGKGLRVVWRSWAERLNCRLDHMQVNESSSRVTVIVYEAGVECAKRHDAYGAFGPFTTRYTDVALRSPLRDRDVANADGAVVPPLPKKRAAP</sequence>
<proteinExistence type="predicted"/>
<gene>
    <name evidence="1" type="ORF">Airi01_053480</name>
</gene>
<dbReference type="AlphaFoldDB" id="A0A9W6RJ71"/>
<protein>
    <submittedName>
        <fullName evidence="1">Uncharacterized protein</fullName>
    </submittedName>
</protein>